<evidence type="ECO:0000313" key="2">
    <source>
        <dbReference type="Proteomes" id="UP001239257"/>
    </source>
</evidence>
<dbReference type="RefSeq" id="WP_274678810.1">
    <property type="nucleotide sequence ID" value="NZ_CP118710.1"/>
</dbReference>
<proteinExistence type="predicted"/>
<evidence type="ECO:0008006" key="3">
    <source>
        <dbReference type="Google" id="ProtNLM"/>
    </source>
</evidence>
<sequence>MTSFNIHAQSLEIEIGSFFSKTDTDIRVYDPFNGKEYDLNFESELNLPEDKNLAYFNLEYRFADRHQVYLDWRRLHRQGVQESVSRPFQITLGGNTYHVGADAFLATQLNLDLARFGYGYRFIKTEHLDVHFLTGFHITRLGIGFEGDLELVIDNNRTEYGLHRNIFEQVTAPLPNVGFLVEHHISPKWLLKSHAHAFYLEFKDLKGWMYELEFAAKYSITEHFNFTASFNYYELGVDYQTSITDLNVTYQFYGPMIKMAYKF</sequence>
<protein>
    <recommendedName>
        <fullName evidence="3">DUF481 domain-containing protein</fullName>
    </recommendedName>
</protein>
<accession>A0AAX3U8R7</accession>
<dbReference type="GeneID" id="79918820"/>
<organism evidence="1 2">
    <name type="scientific">Vibrio aestuarianus</name>
    <dbReference type="NCBI Taxonomy" id="28171"/>
    <lineage>
        <taxon>Bacteria</taxon>
        <taxon>Pseudomonadati</taxon>
        <taxon>Pseudomonadota</taxon>
        <taxon>Gammaproteobacteria</taxon>
        <taxon>Vibrionales</taxon>
        <taxon>Vibrionaceae</taxon>
        <taxon>Vibrio</taxon>
    </lineage>
</organism>
<dbReference type="Proteomes" id="UP001239257">
    <property type="component" value="Chromosome 2"/>
</dbReference>
<reference evidence="1" key="1">
    <citation type="submission" date="2022-02" db="EMBL/GenBank/DDBJ databases">
        <title>Emergence and expansion in Europe of a Vibrio aestuarianus clonal complex pathogenic for oysters.</title>
        <authorList>
            <person name="Mesnil A."/>
            <person name="Travers M.-A."/>
        </authorList>
    </citation>
    <scope>NUCLEOTIDE SEQUENCE</scope>
    <source>
        <strain evidence="1">U29</strain>
    </source>
</reference>
<dbReference type="AlphaFoldDB" id="A0AAX3U8R7"/>
<gene>
    <name evidence="1" type="ORF">PYE51_15475</name>
</gene>
<name>A0AAX3U8R7_9VIBR</name>
<dbReference type="EMBL" id="CP118710">
    <property type="protein sequence ID" value="WGK83804.1"/>
    <property type="molecule type" value="Genomic_DNA"/>
</dbReference>
<evidence type="ECO:0000313" key="1">
    <source>
        <dbReference type="EMBL" id="WGK83804.1"/>
    </source>
</evidence>